<organism evidence="12">
    <name type="scientific">Fagus sylvatica</name>
    <name type="common">Beechnut</name>
    <dbReference type="NCBI Taxonomy" id="28930"/>
    <lineage>
        <taxon>Eukaryota</taxon>
        <taxon>Viridiplantae</taxon>
        <taxon>Streptophyta</taxon>
        <taxon>Embryophyta</taxon>
        <taxon>Tracheophyta</taxon>
        <taxon>Spermatophyta</taxon>
        <taxon>Magnoliopsida</taxon>
        <taxon>eudicotyledons</taxon>
        <taxon>Gunneridae</taxon>
        <taxon>Pentapetalae</taxon>
        <taxon>rosids</taxon>
        <taxon>fabids</taxon>
        <taxon>Fagales</taxon>
        <taxon>Fagaceae</taxon>
        <taxon>Fagus</taxon>
    </lineage>
</organism>
<keyword evidence="6" id="KW-0227">DNA damage</keyword>
<dbReference type="Pfam" id="PF08646">
    <property type="entry name" value="Rep_fac-A_C"/>
    <property type="match status" value="1"/>
</dbReference>
<feature type="compositionally biased region" description="Polar residues" evidence="7">
    <location>
        <begin position="1294"/>
        <end position="1303"/>
    </location>
</feature>
<dbReference type="InterPro" id="IPR013955">
    <property type="entry name" value="Rep_factor-A_C"/>
</dbReference>
<dbReference type="GO" id="GO:0043139">
    <property type="term" value="F:5'-3' DNA helicase activity"/>
    <property type="evidence" value="ECO:0007669"/>
    <property type="project" value="UniProtKB-EC"/>
</dbReference>
<evidence type="ECO:0000259" key="9">
    <source>
        <dbReference type="Pfam" id="PF08646"/>
    </source>
</evidence>
<keyword evidence="6" id="KW-0547">Nucleotide-binding</keyword>
<evidence type="ECO:0000256" key="4">
    <source>
        <dbReference type="ARBA" id="ARBA00022833"/>
    </source>
</evidence>
<sequence length="1315" mass="151984">MNRSSKHNGIDKDVLQALVQMLDENNILVQSFRMARDRFQGSQVRDFKLRLIGTRSTDGREHNLPSASEIAAIIIGDFDPESGYRDIIVESKEGHLKRINELHPSFMPMQYPLLFPYGEDGFRLGILYREIDGRKKTKRTSVTMREYYAYRLQERESEGKTLHHGRRLFQQFVVDSYTCVEQSRLRYFRDKQKQLRSEVYHGLKDAVFRGDTTPASIGKRIVLPSSFTGGPRYMIQCYQDAMAICRWFGYPDLFITFTCNSKWPEIESFLSMHPGLKVEDRPDIVARVFKIKLNNLMHDLKRGSHFGRVLAEAYEAVSQFMIHGPCGAANTNSPCMIENKCKKHFPKKIYAETTIDEDGFPVYRRRDDGRTVEKNGIKLDNRFVVPYNKELLIKYQAHINVEWCNRSRDPSVERLGFHLEDEHNVVFTDSDYLDNVIDRPDVDKTMFTQWFKANEMYDSARQLTYSEFPSKWVWHKNISEWSPRKSGRSIGRIYYAHPGSGERFYLRMLLNVVKGPRTFEEIRTINNIIHPTFRAACYALGLLDDDKEWHEAIRQASLWATGKQLRELFTTILLFCEVSDPYNLWVSNWEILSDDILHRQRRILQYEELRLSNEQIQNYTLEEIENNMVRNGRSLKEFEMMPYPDMMRLRESNNRLIVEELNYDKLGEAEEHARIVQGLNTDQRNIYDEVRKSVTCNNGGFYFVYGHGGTGKTYLWKALITWIRSEGKIVLAVASSGIAALLLPGGRTAHSRFQIPIKVGDESTCSIKQGTHAAELMSKVSLIIWDEAPMAHRNCFEAVDRSLRDLLRFTDPTSLDKPFGGKTVVLGGDFRQILPVIPKGRREDIVESSINQSLLWDYCTVFKLTQNMRIQQNRGDKPTRDFAEWILKVGDDTIANADGNSIIEIPKDLLVPGELDPIKDIVEATYPNLLESYMDGSYLQERAILAPTNDIVQELNEYIIDLIDSPEATYLSADSICKASSNIEHQDALYPVEFLNSLKFAGIPNHELKLKIGLPIMLLRNLNQSAGLCNGTRLTITQMSRWVIEARIITGTHVGCKVIPLFKEMSYNTLKQISTDKDTWIIKVRIARMWDAINTNTNQLISIDMILVDEEELEFICAARIENVDGSFGWQYPSCFLCNKKVWPKDGTFWCPKCDLERKYPIPRYRLQVQVSDETGTTTFVLFDNEAKKIVHKTAKEIAETHAEESDDKEIPQELKKLEGRNYVFEIRLNEYNSHDGLQNYTATKVYESEEEIKGNNKEDNHVLQIEYTEDDYTAVQKNKGNKGYTTHKDSSRHIQQNNGGDTSTERTKRQKNDA</sequence>
<keyword evidence="6" id="KW-0233">DNA recombination</keyword>
<evidence type="ECO:0000256" key="2">
    <source>
        <dbReference type="ARBA" id="ARBA00022723"/>
    </source>
</evidence>
<proteinExistence type="inferred from homology"/>
<evidence type="ECO:0000256" key="3">
    <source>
        <dbReference type="ARBA" id="ARBA00022771"/>
    </source>
</evidence>
<feature type="domain" description="DNA helicase Pif1-like 2B" evidence="11">
    <location>
        <begin position="993"/>
        <end position="1039"/>
    </location>
</feature>
<dbReference type="GO" id="GO:0005524">
    <property type="term" value="F:ATP binding"/>
    <property type="evidence" value="ECO:0007669"/>
    <property type="project" value="UniProtKB-KW"/>
</dbReference>
<dbReference type="GO" id="GO:0006281">
    <property type="term" value="P:DNA repair"/>
    <property type="evidence" value="ECO:0007669"/>
    <property type="project" value="UniProtKB-KW"/>
</dbReference>
<evidence type="ECO:0000256" key="7">
    <source>
        <dbReference type="SAM" id="MobiDB-lite"/>
    </source>
</evidence>
<evidence type="ECO:0000256" key="1">
    <source>
        <dbReference type="ARBA" id="ARBA00005690"/>
    </source>
</evidence>
<dbReference type="InterPro" id="IPR049163">
    <property type="entry name" value="Pif1-like_2B_dom"/>
</dbReference>
<protein>
    <recommendedName>
        <fullName evidence="6">ATP-dependent DNA helicase</fullName>
        <ecNumber evidence="6">5.6.2.3</ecNumber>
    </recommendedName>
</protein>
<evidence type="ECO:0000259" key="10">
    <source>
        <dbReference type="Pfam" id="PF14214"/>
    </source>
</evidence>
<comment type="similarity">
    <text evidence="1">Belongs to the replication factor A protein 1 family.</text>
</comment>
<reference evidence="12" key="1">
    <citation type="submission" date="2018-02" db="EMBL/GenBank/DDBJ databases">
        <authorList>
            <person name="Cohen D.B."/>
            <person name="Kent A.D."/>
        </authorList>
    </citation>
    <scope>NUCLEOTIDE SEQUENCE</scope>
</reference>
<comment type="catalytic activity">
    <reaction evidence="6">
        <text>ATP + H2O = ADP + phosphate + H(+)</text>
        <dbReference type="Rhea" id="RHEA:13065"/>
        <dbReference type="ChEBI" id="CHEBI:15377"/>
        <dbReference type="ChEBI" id="CHEBI:15378"/>
        <dbReference type="ChEBI" id="CHEBI:30616"/>
        <dbReference type="ChEBI" id="CHEBI:43474"/>
        <dbReference type="ChEBI" id="CHEBI:456216"/>
        <dbReference type="EC" id="5.6.2.3"/>
    </reaction>
</comment>
<keyword evidence="4" id="KW-0862">Zinc</keyword>
<dbReference type="EMBL" id="OIVN01004731">
    <property type="protein sequence ID" value="SPD18971.1"/>
    <property type="molecule type" value="Genomic_DNA"/>
</dbReference>
<dbReference type="GO" id="GO:0000723">
    <property type="term" value="P:telomere maintenance"/>
    <property type="evidence" value="ECO:0007669"/>
    <property type="project" value="InterPro"/>
</dbReference>
<dbReference type="Pfam" id="PF21530">
    <property type="entry name" value="Pif1_2B_dom"/>
    <property type="match status" value="1"/>
</dbReference>
<dbReference type="PANTHER" id="PTHR10492">
    <property type="match status" value="1"/>
</dbReference>
<dbReference type="GO" id="GO:0016887">
    <property type="term" value="F:ATP hydrolysis activity"/>
    <property type="evidence" value="ECO:0007669"/>
    <property type="project" value="RHEA"/>
</dbReference>
<keyword evidence="5" id="KW-0238">DNA-binding</keyword>
<dbReference type="GO" id="GO:0008270">
    <property type="term" value="F:zinc ion binding"/>
    <property type="evidence" value="ECO:0007669"/>
    <property type="project" value="UniProtKB-KW"/>
</dbReference>
<keyword evidence="3" id="KW-0863">Zinc-finger</keyword>
<evidence type="ECO:0000259" key="11">
    <source>
        <dbReference type="Pfam" id="PF21530"/>
    </source>
</evidence>
<keyword evidence="2" id="KW-0479">Metal-binding</keyword>
<dbReference type="InterPro" id="IPR047192">
    <property type="entry name" value="Euk_RPA1_DBD_C"/>
</dbReference>
<dbReference type="CDD" id="cd04476">
    <property type="entry name" value="RPA1_DBD_C"/>
    <property type="match status" value="1"/>
</dbReference>
<keyword evidence="6" id="KW-0378">Hydrolase</keyword>
<comment type="similarity">
    <text evidence="6">Belongs to the helicase family.</text>
</comment>
<dbReference type="InterPro" id="IPR012340">
    <property type="entry name" value="NA-bd_OB-fold"/>
</dbReference>
<dbReference type="Pfam" id="PF05970">
    <property type="entry name" value="PIF1"/>
    <property type="match status" value="1"/>
</dbReference>
<dbReference type="Gene3D" id="3.40.50.300">
    <property type="entry name" value="P-loop containing nucleotide triphosphate hydrolases"/>
    <property type="match status" value="1"/>
</dbReference>
<dbReference type="PANTHER" id="PTHR10492:SF101">
    <property type="entry name" value="ATP-DEPENDENT DNA HELICASE"/>
    <property type="match status" value="1"/>
</dbReference>
<dbReference type="InterPro" id="IPR027417">
    <property type="entry name" value="P-loop_NTPase"/>
</dbReference>
<dbReference type="GO" id="GO:0006310">
    <property type="term" value="P:DNA recombination"/>
    <property type="evidence" value="ECO:0007669"/>
    <property type="project" value="UniProtKB-KW"/>
</dbReference>
<accession>A0A2N9I575</accession>
<name>A0A2N9I575_FAGSY</name>
<evidence type="ECO:0000256" key="6">
    <source>
        <dbReference type="RuleBase" id="RU363044"/>
    </source>
</evidence>
<dbReference type="Pfam" id="PF14214">
    <property type="entry name" value="Helitron_like_N"/>
    <property type="match status" value="1"/>
</dbReference>
<comment type="cofactor">
    <cofactor evidence="6">
        <name>Mg(2+)</name>
        <dbReference type="ChEBI" id="CHEBI:18420"/>
    </cofactor>
</comment>
<feature type="domain" description="Helitron helicase-like" evidence="10">
    <location>
        <begin position="147"/>
        <end position="314"/>
    </location>
</feature>
<dbReference type="GO" id="GO:0003677">
    <property type="term" value="F:DNA binding"/>
    <property type="evidence" value="ECO:0007669"/>
    <property type="project" value="UniProtKB-KW"/>
</dbReference>
<feature type="domain" description="Replication factor A C-terminal" evidence="9">
    <location>
        <begin position="1118"/>
        <end position="1248"/>
    </location>
</feature>
<feature type="region of interest" description="Disordered" evidence="7">
    <location>
        <begin position="1279"/>
        <end position="1315"/>
    </location>
</feature>
<dbReference type="InterPro" id="IPR025476">
    <property type="entry name" value="Helitron_helicase-like"/>
</dbReference>
<dbReference type="EC" id="5.6.2.3" evidence="6"/>
<dbReference type="SUPFAM" id="SSF52540">
    <property type="entry name" value="P-loop containing nucleoside triphosphate hydrolases"/>
    <property type="match status" value="2"/>
</dbReference>
<feature type="compositionally biased region" description="Basic and acidic residues" evidence="7">
    <location>
        <begin position="1304"/>
        <end position="1315"/>
    </location>
</feature>
<evidence type="ECO:0000313" key="12">
    <source>
        <dbReference type="EMBL" id="SPD18971.1"/>
    </source>
</evidence>
<dbReference type="Gene3D" id="2.40.50.140">
    <property type="entry name" value="Nucleic acid-binding proteins"/>
    <property type="match status" value="1"/>
</dbReference>
<evidence type="ECO:0000259" key="8">
    <source>
        <dbReference type="Pfam" id="PF05970"/>
    </source>
</evidence>
<keyword evidence="6" id="KW-0067">ATP-binding</keyword>
<keyword evidence="6" id="KW-0234">DNA repair</keyword>
<dbReference type="SUPFAM" id="SSF50249">
    <property type="entry name" value="Nucleic acid-binding proteins"/>
    <property type="match status" value="1"/>
</dbReference>
<feature type="domain" description="DNA helicase Pif1-like DEAD-box helicase" evidence="8">
    <location>
        <begin position="679"/>
        <end position="897"/>
    </location>
</feature>
<gene>
    <name evidence="12" type="ORF">FSB_LOCUS46853</name>
</gene>
<evidence type="ECO:0000256" key="5">
    <source>
        <dbReference type="ARBA" id="ARBA00023125"/>
    </source>
</evidence>
<keyword evidence="6" id="KW-0347">Helicase</keyword>
<dbReference type="InterPro" id="IPR010285">
    <property type="entry name" value="DNA_helicase_pif1-like_DEAD"/>
</dbReference>